<name>A0ABX0TWP3_9SPHN</name>
<evidence type="ECO:0000259" key="7">
    <source>
        <dbReference type="PROSITE" id="PS51464"/>
    </source>
</evidence>
<dbReference type="Gene3D" id="3.40.50.10490">
    <property type="entry name" value="Glucose-6-phosphate isomerase like protein, domain 1"/>
    <property type="match status" value="1"/>
</dbReference>
<reference evidence="8 9" key="1">
    <citation type="submission" date="2020-03" db="EMBL/GenBank/DDBJ databases">
        <title>Genomic Encyclopedia of Type Strains, Phase III (KMG-III): the genomes of soil and plant-associated and newly described type strains.</title>
        <authorList>
            <person name="Whitman W."/>
        </authorList>
    </citation>
    <scope>NUCLEOTIDE SEQUENCE [LARGE SCALE GENOMIC DNA]</scope>
    <source>
        <strain evidence="8 9">CECT 8804</strain>
    </source>
</reference>
<evidence type="ECO:0000313" key="8">
    <source>
        <dbReference type="EMBL" id="NIJ09468.1"/>
    </source>
</evidence>
<dbReference type="GO" id="GO:0019146">
    <property type="term" value="F:arabinose-5-phosphate isomerase activity"/>
    <property type="evidence" value="ECO:0007669"/>
    <property type="project" value="UniProtKB-EC"/>
</dbReference>
<feature type="domain" description="SIS" evidence="7">
    <location>
        <begin position="46"/>
        <end position="190"/>
    </location>
</feature>
<proteinExistence type="inferred from homology"/>
<dbReference type="EC" id="5.3.1.13" evidence="8"/>
<gene>
    <name evidence="8" type="ORF">FHS31_003100</name>
</gene>
<dbReference type="InterPro" id="IPR004800">
    <property type="entry name" value="KdsD/KpsF-type"/>
</dbReference>
<dbReference type="PANTHER" id="PTHR42745:SF1">
    <property type="entry name" value="ARABINOSE 5-PHOSPHATE ISOMERASE KDSD"/>
    <property type="match status" value="1"/>
</dbReference>
<dbReference type="InterPro" id="IPR035474">
    <property type="entry name" value="SIS_Kpsf"/>
</dbReference>
<dbReference type="CDD" id="cd04604">
    <property type="entry name" value="CBS_pair_SIS_assoc"/>
    <property type="match status" value="1"/>
</dbReference>
<evidence type="ECO:0000259" key="6">
    <source>
        <dbReference type="PROSITE" id="PS51371"/>
    </source>
</evidence>
<keyword evidence="8" id="KW-0413">Isomerase</keyword>
<dbReference type="Pfam" id="PF00571">
    <property type="entry name" value="CBS"/>
    <property type="match status" value="2"/>
</dbReference>
<comment type="caution">
    <text evidence="8">The sequence shown here is derived from an EMBL/GenBank/DDBJ whole genome shotgun (WGS) entry which is preliminary data.</text>
</comment>
<evidence type="ECO:0000313" key="9">
    <source>
        <dbReference type="Proteomes" id="UP000727456"/>
    </source>
</evidence>
<evidence type="ECO:0000256" key="3">
    <source>
        <dbReference type="ARBA" id="ARBA00023122"/>
    </source>
</evidence>
<dbReference type="InterPro" id="IPR050986">
    <property type="entry name" value="GutQ/KpsF_isomerases"/>
</dbReference>
<dbReference type="Proteomes" id="UP000727456">
    <property type="component" value="Unassembled WGS sequence"/>
</dbReference>
<dbReference type="InterPro" id="IPR046348">
    <property type="entry name" value="SIS_dom_sf"/>
</dbReference>
<dbReference type="PANTHER" id="PTHR42745">
    <property type="match status" value="1"/>
</dbReference>
<dbReference type="PIRSF" id="PIRSF004692">
    <property type="entry name" value="KdsD_KpsF"/>
    <property type="match status" value="1"/>
</dbReference>
<dbReference type="PROSITE" id="PS51371">
    <property type="entry name" value="CBS"/>
    <property type="match status" value="2"/>
</dbReference>
<evidence type="ECO:0000256" key="1">
    <source>
        <dbReference type="ARBA" id="ARBA00008165"/>
    </source>
</evidence>
<feature type="domain" description="CBS" evidence="6">
    <location>
        <begin position="279"/>
        <end position="333"/>
    </location>
</feature>
<feature type="domain" description="CBS" evidence="6">
    <location>
        <begin position="215"/>
        <end position="273"/>
    </location>
</feature>
<comment type="similarity">
    <text evidence="1 4">Belongs to the SIS family. GutQ/KpsF subfamily.</text>
</comment>
<dbReference type="RefSeq" id="WP_167075116.1">
    <property type="nucleotide sequence ID" value="NZ_JAAOZC010000011.1"/>
</dbReference>
<dbReference type="CDD" id="cd05014">
    <property type="entry name" value="SIS_Kpsf"/>
    <property type="match status" value="1"/>
</dbReference>
<dbReference type="EMBL" id="JAAOZC010000011">
    <property type="protein sequence ID" value="NIJ09468.1"/>
    <property type="molecule type" value="Genomic_DNA"/>
</dbReference>
<keyword evidence="9" id="KW-1185">Reference proteome</keyword>
<dbReference type="NCBIfam" id="TIGR00393">
    <property type="entry name" value="kpsF"/>
    <property type="match status" value="1"/>
</dbReference>
<dbReference type="Pfam" id="PF01380">
    <property type="entry name" value="SIS"/>
    <property type="match status" value="1"/>
</dbReference>
<dbReference type="PROSITE" id="PS51464">
    <property type="entry name" value="SIS"/>
    <property type="match status" value="1"/>
</dbReference>
<keyword evidence="3 5" id="KW-0129">CBS domain</keyword>
<keyword evidence="2" id="KW-0677">Repeat</keyword>
<dbReference type="InterPro" id="IPR001347">
    <property type="entry name" value="SIS_dom"/>
</dbReference>
<sequence length="333" mass="35311">MEPAERPDRELSPVAADLVAFGRQVVATEAEALVSLATALDDHFAAAVNLVLGLRGRLICTGIGKSGHVARKAAATFASTGSPAFFVHPAEAAHGDLGMVTADDALLAFSNSGTTAELLPLLQHAAKLGLSIIGIAANNDSPVMRHATIRLLLPKVDEACPANLAPTTSTSMMMALGDALAMTTMRERGVSRAGFEELHPGGAIGRRLMRVAAVMHRDEAMPIVRADALMRDVIVTMTTCSFGIAGVVNFEGTLIGAITDGDLRRHISNILDMPAHEVMTPNPIWCGPSWLIEDALALLNRQKITAMFVVEEDRARKPVGIVHVHDFLRLGLA</sequence>
<dbReference type="SUPFAM" id="SSF53697">
    <property type="entry name" value="SIS domain"/>
    <property type="match status" value="1"/>
</dbReference>
<evidence type="ECO:0000256" key="5">
    <source>
        <dbReference type="PROSITE-ProRule" id="PRU00703"/>
    </source>
</evidence>
<evidence type="ECO:0000256" key="2">
    <source>
        <dbReference type="ARBA" id="ARBA00022737"/>
    </source>
</evidence>
<accession>A0ABX0TWP3</accession>
<dbReference type="InterPro" id="IPR046342">
    <property type="entry name" value="CBS_dom_sf"/>
</dbReference>
<organism evidence="8 9">
    <name type="scientific">Sphingomonas vulcanisoli</name>
    <dbReference type="NCBI Taxonomy" id="1658060"/>
    <lineage>
        <taxon>Bacteria</taxon>
        <taxon>Pseudomonadati</taxon>
        <taxon>Pseudomonadota</taxon>
        <taxon>Alphaproteobacteria</taxon>
        <taxon>Sphingomonadales</taxon>
        <taxon>Sphingomonadaceae</taxon>
        <taxon>Sphingomonas</taxon>
    </lineage>
</organism>
<dbReference type="Gene3D" id="3.10.580.10">
    <property type="entry name" value="CBS-domain"/>
    <property type="match status" value="1"/>
</dbReference>
<protein>
    <submittedName>
        <fullName evidence="8">Arabinose-5-phosphate isomerase</fullName>
        <ecNumber evidence="8">5.3.1.13</ecNumber>
    </submittedName>
</protein>
<evidence type="ECO:0000256" key="4">
    <source>
        <dbReference type="PIRNR" id="PIRNR004692"/>
    </source>
</evidence>
<dbReference type="InterPro" id="IPR000644">
    <property type="entry name" value="CBS_dom"/>
</dbReference>